<evidence type="ECO:0000259" key="2">
    <source>
        <dbReference type="Pfam" id="PF10545"/>
    </source>
</evidence>
<dbReference type="InterPro" id="IPR006578">
    <property type="entry name" value="MADF-dom"/>
</dbReference>
<feature type="region of interest" description="Disordered" evidence="1">
    <location>
        <begin position="128"/>
        <end position="151"/>
    </location>
</feature>
<keyword evidence="4" id="KW-1185">Reference proteome</keyword>
<gene>
    <name evidence="3" type="ORF">HPB51_005064</name>
</gene>
<sequence>MNLRPGGLLRGRLHPPQQPETIVARTPTRHPGRFILGRPRLTRISVVNVKDKIKTLRDYFVKEMKKEESSRTSSCLYVSRWEHYKRWEFLRWHRQRGDELATVYSVSAVNIQAAMLAQLTYQPPTSPESTLEPCAWHGRPNPMASPTAPPRALDSFSRQQYVCYVRLPVNDPGTWDTHTRRRDSRPARSGRHPF</sequence>
<evidence type="ECO:0000313" key="4">
    <source>
        <dbReference type="Proteomes" id="UP000821866"/>
    </source>
</evidence>
<reference evidence="3" key="1">
    <citation type="journal article" date="2020" name="Cell">
        <title>Large-Scale Comparative Analyses of Tick Genomes Elucidate Their Genetic Diversity and Vector Capacities.</title>
        <authorList>
            <consortium name="Tick Genome and Microbiome Consortium (TIGMIC)"/>
            <person name="Jia N."/>
            <person name="Wang J."/>
            <person name="Shi W."/>
            <person name="Du L."/>
            <person name="Sun Y."/>
            <person name="Zhan W."/>
            <person name="Jiang J.F."/>
            <person name="Wang Q."/>
            <person name="Zhang B."/>
            <person name="Ji P."/>
            <person name="Bell-Sakyi L."/>
            <person name="Cui X.M."/>
            <person name="Yuan T.T."/>
            <person name="Jiang B.G."/>
            <person name="Yang W.F."/>
            <person name="Lam T.T."/>
            <person name="Chang Q.C."/>
            <person name="Ding S.J."/>
            <person name="Wang X.J."/>
            <person name="Zhu J.G."/>
            <person name="Ruan X.D."/>
            <person name="Zhao L."/>
            <person name="Wei J.T."/>
            <person name="Ye R.Z."/>
            <person name="Que T.C."/>
            <person name="Du C.H."/>
            <person name="Zhou Y.H."/>
            <person name="Cheng J.X."/>
            <person name="Dai P.F."/>
            <person name="Guo W.B."/>
            <person name="Han X.H."/>
            <person name="Huang E.J."/>
            <person name="Li L.F."/>
            <person name="Wei W."/>
            <person name="Gao Y.C."/>
            <person name="Liu J.Z."/>
            <person name="Shao H.Z."/>
            <person name="Wang X."/>
            <person name="Wang C.C."/>
            <person name="Yang T.C."/>
            <person name="Huo Q.B."/>
            <person name="Li W."/>
            <person name="Chen H.Y."/>
            <person name="Chen S.E."/>
            <person name="Zhou L.G."/>
            <person name="Ni X.B."/>
            <person name="Tian J.H."/>
            <person name="Sheng Y."/>
            <person name="Liu T."/>
            <person name="Pan Y.S."/>
            <person name="Xia L.Y."/>
            <person name="Li J."/>
            <person name="Zhao F."/>
            <person name="Cao W.C."/>
        </authorList>
    </citation>
    <scope>NUCLEOTIDE SEQUENCE</scope>
    <source>
        <strain evidence="3">Rmic-2018</strain>
    </source>
</reference>
<dbReference type="EMBL" id="JABSTU010000001">
    <property type="protein sequence ID" value="KAH8039103.1"/>
    <property type="molecule type" value="Genomic_DNA"/>
</dbReference>
<name>A0A9J6EXV3_RHIMP</name>
<dbReference type="Pfam" id="PF10545">
    <property type="entry name" value="MADF_DNA_bdg"/>
    <property type="match status" value="1"/>
</dbReference>
<dbReference type="AlphaFoldDB" id="A0A9J6EXV3"/>
<proteinExistence type="predicted"/>
<feature type="domain" description="MADF" evidence="2">
    <location>
        <begin position="44"/>
        <end position="90"/>
    </location>
</feature>
<evidence type="ECO:0000256" key="1">
    <source>
        <dbReference type="SAM" id="MobiDB-lite"/>
    </source>
</evidence>
<dbReference type="Proteomes" id="UP000821866">
    <property type="component" value="Chromosome 1"/>
</dbReference>
<reference evidence="3" key="2">
    <citation type="submission" date="2021-09" db="EMBL/GenBank/DDBJ databases">
        <authorList>
            <person name="Jia N."/>
            <person name="Wang J."/>
            <person name="Shi W."/>
            <person name="Du L."/>
            <person name="Sun Y."/>
            <person name="Zhan W."/>
            <person name="Jiang J."/>
            <person name="Wang Q."/>
            <person name="Zhang B."/>
            <person name="Ji P."/>
            <person name="Sakyi L.B."/>
            <person name="Cui X."/>
            <person name="Yuan T."/>
            <person name="Jiang B."/>
            <person name="Yang W."/>
            <person name="Lam T.T.-Y."/>
            <person name="Chang Q."/>
            <person name="Ding S."/>
            <person name="Wang X."/>
            <person name="Zhu J."/>
            <person name="Ruan X."/>
            <person name="Zhao L."/>
            <person name="Wei J."/>
            <person name="Que T."/>
            <person name="Du C."/>
            <person name="Cheng J."/>
            <person name="Dai P."/>
            <person name="Han X."/>
            <person name="Huang E."/>
            <person name="Gao Y."/>
            <person name="Liu J."/>
            <person name="Shao H."/>
            <person name="Ye R."/>
            <person name="Li L."/>
            <person name="Wei W."/>
            <person name="Wang X."/>
            <person name="Wang C."/>
            <person name="Huo Q."/>
            <person name="Li W."/>
            <person name="Guo W."/>
            <person name="Chen H."/>
            <person name="Chen S."/>
            <person name="Zhou L."/>
            <person name="Zhou L."/>
            <person name="Ni X."/>
            <person name="Tian J."/>
            <person name="Zhou Y."/>
            <person name="Sheng Y."/>
            <person name="Liu T."/>
            <person name="Pan Y."/>
            <person name="Xia L."/>
            <person name="Li J."/>
            <person name="Zhao F."/>
            <person name="Cao W."/>
        </authorList>
    </citation>
    <scope>NUCLEOTIDE SEQUENCE</scope>
    <source>
        <strain evidence="3">Rmic-2018</strain>
        <tissue evidence="3">Larvae</tissue>
    </source>
</reference>
<organism evidence="3 4">
    <name type="scientific">Rhipicephalus microplus</name>
    <name type="common">Cattle tick</name>
    <name type="synonym">Boophilus microplus</name>
    <dbReference type="NCBI Taxonomy" id="6941"/>
    <lineage>
        <taxon>Eukaryota</taxon>
        <taxon>Metazoa</taxon>
        <taxon>Ecdysozoa</taxon>
        <taxon>Arthropoda</taxon>
        <taxon>Chelicerata</taxon>
        <taxon>Arachnida</taxon>
        <taxon>Acari</taxon>
        <taxon>Parasitiformes</taxon>
        <taxon>Ixodida</taxon>
        <taxon>Ixodoidea</taxon>
        <taxon>Ixodidae</taxon>
        <taxon>Rhipicephalinae</taxon>
        <taxon>Rhipicephalus</taxon>
        <taxon>Boophilus</taxon>
    </lineage>
</organism>
<comment type="caution">
    <text evidence="3">The sequence shown here is derived from an EMBL/GenBank/DDBJ whole genome shotgun (WGS) entry which is preliminary data.</text>
</comment>
<feature type="compositionally biased region" description="Basic residues" evidence="1">
    <location>
        <begin position="179"/>
        <end position="194"/>
    </location>
</feature>
<accession>A0A9J6EXV3</accession>
<feature type="region of interest" description="Disordered" evidence="1">
    <location>
        <begin position="172"/>
        <end position="194"/>
    </location>
</feature>
<evidence type="ECO:0000313" key="3">
    <source>
        <dbReference type="EMBL" id="KAH8039103.1"/>
    </source>
</evidence>
<protein>
    <recommendedName>
        <fullName evidence="2">MADF domain-containing protein</fullName>
    </recommendedName>
</protein>